<keyword evidence="5 6" id="KW-0472">Membrane</keyword>
<dbReference type="SUPFAM" id="SSF160355">
    <property type="entry name" value="Bacterial polysaccharide co-polymerase-like"/>
    <property type="match status" value="1"/>
</dbReference>
<keyword evidence="4 6" id="KW-1133">Transmembrane helix</keyword>
<name>A0A289GFM4_VIBAN</name>
<dbReference type="Gene3D" id="3.30.1890.10">
    <property type="entry name" value="FepE-like"/>
    <property type="match status" value="1"/>
</dbReference>
<accession>A0A289GFM4</accession>
<dbReference type="EMBL" id="CP034672">
    <property type="protein sequence ID" value="AZS24763.1"/>
    <property type="molecule type" value="Genomic_DNA"/>
</dbReference>
<evidence type="ECO:0000313" key="8">
    <source>
        <dbReference type="EMBL" id="AZS24763.1"/>
    </source>
</evidence>
<feature type="domain" description="Polysaccharide chain length determinant N-terminal" evidence="7">
    <location>
        <begin position="24"/>
        <end position="106"/>
    </location>
</feature>
<dbReference type="GO" id="GO:0005886">
    <property type="term" value="C:plasma membrane"/>
    <property type="evidence" value="ECO:0007669"/>
    <property type="project" value="UniProtKB-SubCell"/>
</dbReference>
<comment type="subcellular location">
    <subcellularLocation>
        <location evidence="1">Cell membrane</location>
        <topology evidence="1">Multi-pass membrane protein</topology>
    </subcellularLocation>
</comment>
<evidence type="ECO:0000313" key="9">
    <source>
        <dbReference type="Proteomes" id="UP000256923"/>
    </source>
</evidence>
<evidence type="ECO:0000256" key="2">
    <source>
        <dbReference type="ARBA" id="ARBA00022475"/>
    </source>
</evidence>
<sequence>MNQSPFSHSSYPPVPSYYQQSNNDEIDLRELFSVLWQGKLTIVLCTVLFAVMAVVYALTAQQWWSAKATVTQPELSQVVTFLQQVKQYQPLFDLYQEDGTIIVSKELDGLINPATIFQRFVRAFNTNDNKKRFMQSNPTFLAIEQQQLKVNENNETDDVARFYQSWYGKITAQEVGKTQAGDFYLSFQSIDKASSLVLLNAYIDFINQQLNQQLTNDLTSKLTVKHNQLSQQYSSLQQQTQLRLQVELARVQNALAIAKAANINEPVQNLNEEKLFAISIGSKALQAKVDALKSITNLSVFEPRLALLQAQVQQVELLGKVKPAQVQGYAYLEQPEAPISRDEPKRALIAVLGTLLGGMLGVAIVLVRFAFRKEEEKA</sequence>
<dbReference type="GO" id="GO:0004713">
    <property type="term" value="F:protein tyrosine kinase activity"/>
    <property type="evidence" value="ECO:0007669"/>
    <property type="project" value="TreeGrafter"/>
</dbReference>
<protein>
    <submittedName>
        <fullName evidence="8">LPS chain length-determining protein</fullName>
    </submittedName>
</protein>
<dbReference type="Proteomes" id="UP000256923">
    <property type="component" value="Chromosome 1"/>
</dbReference>
<dbReference type="PANTHER" id="PTHR32309:SF13">
    <property type="entry name" value="FERRIC ENTEROBACTIN TRANSPORT PROTEIN FEPE"/>
    <property type="match status" value="1"/>
</dbReference>
<feature type="transmembrane region" description="Helical" evidence="6">
    <location>
        <begin position="40"/>
        <end position="58"/>
    </location>
</feature>
<reference evidence="8 9" key="1">
    <citation type="submission" date="2018-12" db="EMBL/GenBank/DDBJ databases">
        <title>Characterization and Draft Genome of Vibrio anguillarum J360 Marine Pathogen Isolated from an Outbreak in Lumpfish (Cyclopterus lumpus).</title>
        <authorList>
            <person name="Vasquez J.I."/>
            <person name="Cao T."/>
            <person name="Chakraborty S."/>
            <person name="Gnanagobal H."/>
            <person name="Wescot J."/>
            <person name="Boyce D."/>
            <person name="Santander J."/>
        </authorList>
    </citation>
    <scope>NUCLEOTIDE SEQUENCE [LARGE SCALE GENOMIC DNA]</scope>
    <source>
        <strain evidence="8 9">J360</strain>
    </source>
</reference>
<dbReference type="Pfam" id="PF02706">
    <property type="entry name" value="Wzz"/>
    <property type="match status" value="1"/>
</dbReference>
<evidence type="ECO:0000256" key="3">
    <source>
        <dbReference type="ARBA" id="ARBA00022692"/>
    </source>
</evidence>
<feature type="transmembrane region" description="Helical" evidence="6">
    <location>
        <begin position="347"/>
        <end position="371"/>
    </location>
</feature>
<evidence type="ECO:0000256" key="4">
    <source>
        <dbReference type="ARBA" id="ARBA00022989"/>
    </source>
</evidence>
<proteinExistence type="predicted"/>
<keyword evidence="3 6" id="KW-0812">Transmembrane</keyword>
<organism evidence="8 9">
    <name type="scientific">Vibrio anguillarum</name>
    <name type="common">Listonella anguillarum</name>
    <dbReference type="NCBI Taxonomy" id="55601"/>
    <lineage>
        <taxon>Bacteria</taxon>
        <taxon>Pseudomonadati</taxon>
        <taxon>Pseudomonadota</taxon>
        <taxon>Gammaproteobacteria</taxon>
        <taxon>Vibrionales</taxon>
        <taxon>Vibrionaceae</taxon>
        <taxon>Vibrio</taxon>
    </lineage>
</organism>
<evidence type="ECO:0000256" key="1">
    <source>
        <dbReference type="ARBA" id="ARBA00004651"/>
    </source>
</evidence>
<dbReference type="RefSeq" id="WP_081245192.1">
    <property type="nucleotide sequence ID" value="NZ_CP023054.1"/>
</dbReference>
<dbReference type="AlphaFoldDB" id="A0A289GFM4"/>
<evidence type="ECO:0000256" key="5">
    <source>
        <dbReference type="ARBA" id="ARBA00023136"/>
    </source>
</evidence>
<dbReference type="InterPro" id="IPR003856">
    <property type="entry name" value="LPS_length_determ_N"/>
</dbReference>
<dbReference type="PANTHER" id="PTHR32309">
    <property type="entry name" value="TYROSINE-PROTEIN KINASE"/>
    <property type="match status" value="1"/>
</dbReference>
<evidence type="ECO:0000256" key="6">
    <source>
        <dbReference type="SAM" id="Phobius"/>
    </source>
</evidence>
<evidence type="ECO:0000259" key="7">
    <source>
        <dbReference type="Pfam" id="PF02706"/>
    </source>
</evidence>
<gene>
    <name evidence="8" type="ORF">DYL72_06580</name>
</gene>
<dbReference type="InterPro" id="IPR050445">
    <property type="entry name" value="Bact_polysacc_biosynth/exp"/>
</dbReference>
<keyword evidence="2" id="KW-1003">Cell membrane</keyword>